<keyword evidence="1" id="KW-0812">Transmembrane</keyword>
<evidence type="ECO:0000313" key="3">
    <source>
        <dbReference type="Proteomes" id="UP001175228"/>
    </source>
</evidence>
<proteinExistence type="predicted"/>
<keyword evidence="1" id="KW-1133">Transmembrane helix</keyword>
<dbReference type="EMBL" id="JAUEPU010000036">
    <property type="protein sequence ID" value="KAK0489831.1"/>
    <property type="molecule type" value="Genomic_DNA"/>
</dbReference>
<feature type="transmembrane region" description="Helical" evidence="1">
    <location>
        <begin position="375"/>
        <end position="394"/>
    </location>
</feature>
<dbReference type="Proteomes" id="UP001175228">
    <property type="component" value="Unassembled WGS sequence"/>
</dbReference>
<gene>
    <name evidence="2" type="ORF">EDD18DRAFT_1109966</name>
</gene>
<comment type="caution">
    <text evidence="2">The sequence shown here is derived from an EMBL/GenBank/DDBJ whole genome shotgun (WGS) entry which is preliminary data.</text>
</comment>
<dbReference type="AlphaFoldDB" id="A0AA39PU42"/>
<sequence length="443" mass="49777">MSRVEYRLQKTIQGEDFDSLNVLTFSKDGALLAAAFETGAVKVYRTHTGKPVSKYSKEPIAIDVLLWSLDDSKRPILYVGTRSGKVFRYDCPDKKEKPNQRKEWMASLTGPIRCMDMDSTKGYLIIGHGSHVSALRRNTHNDWRIAFEMVEPPSLIPTNFTRPAPYATGIHVPRQNNTCIVSYLEHGVVCFGLDQGDVVWSMLPERRMNLSGSSDAEEVRPCPQDGMLLAGTNLYDGIDFYAFSVLRKRGDVIADKILTNVIVPVRFIHDDEDILVGGSSGVATIMNIAAKQSVFILEHSISNDTVQAIAYTRYKGVKYIATGNTEKGPDCSIKLWISYPPDWNPGVLYRIFDWFRTRDATASSRSIIEALKATIYWTVVAILTVFIASTLMVLSQTLASSQYNPVTFFKWLFHGVVDCLKMGGGWLTDFRVVRVNREDLPQF</sequence>
<protein>
    <submittedName>
        <fullName evidence="2">WD40-repeat-containing domain protein</fullName>
    </submittedName>
</protein>
<organism evidence="2 3">
    <name type="scientific">Armillaria luteobubalina</name>
    <dbReference type="NCBI Taxonomy" id="153913"/>
    <lineage>
        <taxon>Eukaryota</taxon>
        <taxon>Fungi</taxon>
        <taxon>Dikarya</taxon>
        <taxon>Basidiomycota</taxon>
        <taxon>Agaricomycotina</taxon>
        <taxon>Agaricomycetes</taxon>
        <taxon>Agaricomycetidae</taxon>
        <taxon>Agaricales</taxon>
        <taxon>Marasmiineae</taxon>
        <taxon>Physalacriaceae</taxon>
        <taxon>Armillaria</taxon>
    </lineage>
</organism>
<keyword evidence="3" id="KW-1185">Reference proteome</keyword>
<evidence type="ECO:0000256" key="1">
    <source>
        <dbReference type="SAM" id="Phobius"/>
    </source>
</evidence>
<name>A0AA39PU42_9AGAR</name>
<dbReference type="Gene3D" id="2.130.10.10">
    <property type="entry name" value="YVTN repeat-like/Quinoprotein amine dehydrogenase"/>
    <property type="match status" value="1"/>
</dbReference>
<keyword evidence="1" id="KW-0472">Membrane</keyword>
<reference evidence="2" key="1">
    <citation type="submission" date="2023-06" db="EMBL/GenBank/DDBJ databases">
        <authorList>
            <consortium name="Lawrence Berkeley National Laboratory"/>
            <person name="Ahrendt S."/>
            <person name="Sahu N."/>
            <person name="Indic B."/>
            <person name="Wong-Bajracharya J."/>
            <person name="Merenyi Z."/>
            <person name="Ke H.-M."/>
            <person name="Monk M."/>
            <person name="Kocsube S."/>
            <person name="Drula E."/>
            <person name="Lipzen A."/>
            <person name="Balint B."/>
            <person name="Henrissat B."/>
            <person name="Andreopoulos B."/>
            <person name="Martin F.M."/>
            <person name="Harder C.B."/>
            <person name="Rigling D."/>
            <person name="Ford K.L."/>
            <person name="Foster G.D."/>
            <person name="Pangilinan J."/>
            <person name="Papanicolaou A."/>
            <person name="Barry K."/>
            <person name="LaButti K."/>
            <person name="Viragh M."/>
            <person name="Koriabine M."/>
            <person name="Yan M."/>
            <person name="Riley R."/>
            <person name="Champramary S."/>
            <person name="Plett K.L."/>
            <person name="Tsai I.J."/>
            <person name="Slot J."/>
            <person name="Sipos G."/>
            <person name="Plett J."/>
            <person name="Nagy L.G."/>
            <person name="Grigoriev I.V."/>
        </authorList>
    </citation>
    <scope>NUCLEOTIDE SEQUENCE</scope>
    <source>
        <strain evidence="2">HWK02</strain>
    </source>
</reference>
<evidence type="ECO:0000313" key="2">
    <source>
        <dbReference type="EMBL" id="KAK0489831.1"/>
    </source>
</evidence>
<dbReference type="SUPFAM" id="SSF50978">
    <property type="entry name" value="WD40 repeat-like"/>
    <property type="match status" value="1"/>
</dbReference>
<dbReference type="InterPro" id="IPR036322">
    <property type="entry name" value="WD40_repeat_dom_sf"/>
</dbReference>
<dbReference type="InterPro" id="IPR015943">
    <property type="entry name" value="WD40/YVTN_repeat-like_dom_sf"/>
</dbReference>
<accession>A0AA39PU42</accession>